<keyword evidence="7" id="KW-0282">Flagellum</keyword>
<keyword evidence="8" id="KW-1185">Reference proteome</keyword>
<reference evidence="7 8" key="1">
    <citation type="submission" date="2020-03" db="EMBL/GenBank/DDBJ databases">
        <title>Genomic Encyclopedia of Type Strains, Phase IV (KMG-IV): sequencing the most valuable type-strain genomes for metagenomic binning, comparative biology and taxonomic classification.</title>
        <authorList>
            <person name="Goeker M."/>
        </authorList>
    </citation>
    <scope>NUCLEOTIDE SEQUENCE [LARGE SCALE GENOMIC DNA]</scope>
    <source>
        <strain evidence="7 8">DSM 7225</strain>
    </source>
</reference>
<dbReference type="Pfam" id="PF13860">
    <property type="entry name" value="FlgD_ig"/>
    <property type="match status" value="1"/>
</dbReference>
<comment type="function">
    <text evidence="4 5">Required for flagellar hook formation. May act as a scaffolding protein.</text>
</comment>
<dbReference type="GO" id="GO:0044781">
    <property type="term" value="P:bacterial-type flagellum organization"/>
    <property type="evidence" value="ECO:0007669"/>
    <property type="project" value="UniProtKB-UniRule"/>
</dbReference>
<dbReference type="AlphaFoldDB" id="A0A7X5XYD9"/>
<evidence type="ECO:0000256" key="3">
    <source>
        <dbReference type="ARBA" id="ARBA00022795"/>
    </source>
</evidence>
<evidence type="ECO:0000313" key="8">
    <source>
        <dbReference type="Proteomes" id="UP000531251"/>
    </source>
</evidence>
<name>A0A7X5XYD9_9SPHN</name>
<dbReference type="EMBL" id="JAATJB010000005">
    <property type="protein sequence ID" value="NJB97646.1"/>
    <property type="molecule type" value="Genomic_DNA"/>
</dbReference>
<dbReference type="Proteomes" id="UP000531251">
    <property type="component" value="Unassembled WGS sequence"/>
</dbReference>
<proteinExistence type="inferred from homology"/>
<comment type="similarity">
    <text evidence="1 5">Belongs to the FlgD family.</text>
</comment>
<dbReference type="RefSeq" id="WP_125971870.1">
    <property type="nucleotide sequence ID" value="NZ_BAAADY010000041.1"/>
</dbReference>
<evidence type="ECO:0000256" key="5">
    <source>
        <dbReference type="RuleBase" id="RU362076"/>
    </source>
</evidence>
<evidence type="ECO:0000256" key="2">
    <source>
        <dbReference type="ARBA" id="ARBA00016013"/>
    </source>
</evidence>
<evidence type="ECO:0000256" key="1">
    <source>
        <dbReference type="ARBA" id="ARBA00010577"/>
    </source>
</evidence>
<evidence type="ECO:0000259" key="6">
    <source>
        <dbReference type="Pfam" id="PF13860"/>
    </source>
</evidence>
<organism evidence="7 8">
    <name type="scientific">Sphingomonas trueperi</name>
    <dbReference type="NCBI Taxonomy" id="53317"/>
    <lineage>
        <taxon>Bacteria</taxon>
        <taxon>Pseudomonadati</taxon>
        <taxon>Pseudomonadota</taxon>
        <taxon>Alphaproteobacteria</taxon>
        <taxon>Sphingomonadales</taxon>
        <taxon>Sphingomonadaceae</taxon>
        <taxon>Sphingomonas</taxon>
    </lineage>
</organism>
<evidence type="ECO:0000256" key="4">
    <source>
        <dbReference type="ARBA" id="ARBA00024746"/>
    </source>
</evidence>
<keyword evidence="3 5" id="KW-1005">Bacterial flagellum biogenesis</keyword>
<comment type="caution">
    <text evidence="7">The sequence shown here is derived from an EMBL/GenBank/DDBJ whole genome shotgun (WGS) entry which is preliminary data.</text>
</comment>
<protein>
    <recommendedName>
        <fullName evidence="2 5">Basal-body rod modification protein FlgD</fullName>
    </recommendedName>
</protein>
<dbReference type="Pfam" id="PF03963">
    <property type="entry name" value="FlgD"/>
    <property type="match status" value="1"/>
</dbReference>
<accession>A0A7X5XYD9</accession>
<feature type="domain" description="FlgD/Vpr Ig-like" evidence="6">
    <location>
        <begin position="105"/>
        <end position="175"/>
    </location>
</feature>
<keyword evidence="7" id="KW-0969">Cilium</keyword>
<evidence type="ECO:0000313" key="7">
    <source>
        <dbReference type="EMBL" id="NJB97646.1"/>
    </source>
</evidence>
<keyword evidence="7" id="KW-0966">Cell projection</keyword>
<dbReference type="InterPro" id="IPR005648">
    <property type="entry name" value="FlgD"/>
</dbReference>
<dbReference type="Gene3D" id="2.30.30.910">
    <property type="match status" value="1"/>
</dbReference>
<sequence>MTLVSSATAGTGQSATTESSTKLTADYNLFLKLLTTQLQNQDPTNPMDSSQYTQQLVQYSQVEQSITQNKTLNTILSSLNMTSLTTSSSMIGQPVQLNSDKAGLSATAPAQWQWDSTNAIDKLKATITDAKGKTIETFDLDVKGTSGQFSWDGSTKSGTKYTDGLYQLTLSGTTAAGAKISTTATAMGKVDDVQMLNGSPVVSINGAQYPTNMILKIAK</sequence>
<gene>
    <name evidence="7" type="ORF">GGR89_001961</name>
</gene>
<dbReference type="Gene3D" id="2.60.40.4070">
    <property type="match status" value="1"/>
</dbReference>
<dbReference type="InterPro" id="IPR025965">
    <property type="entry name" value="FlgD/Vpr_Ig-like"/>
</dbReference>